<evidence type="ECO:0000313" key="9">
    <source>
        <dbReference type="Proteomes" id="UP001447188"/>
    </source>
</evidence>
<keyword evidence="5" id="KW-0539">Nucleus</keyword>
<feature type="region of interest" description="Disordered" evidence="6">
    <location>
        <begin position="110"/>
        <end position="144"/>
    </location>
</feature>
<proteinExistence type="predicted"/>
<evidence type="ECO:0000256" key="2">
    <source>
        <dbReference type="ARBA" id="ARBA00023015"/>
    </source>
</evidence>
<sequence>MDRDHLSTPRSGSRSPALNSSNSSGPDPRSTPAAGDDYNDVLRPLRACEYCRQHKVRCDLDQRDPSGSCSRCLKANRDCISGSYSRKRRKTTDSRVLDLESRVERLTSRLNEIERKSGDKSEKEHEQTTNRQDRAESDTPIPPTVAIQQLPDTIQPGSDVIDRGIVSVELAGRIFQHYVVELSTMIPAVVFPPGTSSSDIRRHKPILFLAILTAASGEFDGTLQERLHPELLKVLSDQIICRGLKSLEILQTLAITVLWHHPADNIGNGRLNQLVHMAAIMAVARRMHRVNMFPYTSYMSECIDFFETSTEPGVFPSDKNLVQWIKVSRIAEEFCGTTTPSGVDDNSDSSKYRTQIVLERFLGHMAEWRQAAAGVMTPPLDLYAQSITKHMYNLMISGENTVDDFRPLIFEAVVARAQRETGMLPLTKFRADVIHTYLASVHSSLDFFLEFSPSFVRSLPVLFYVEVGYTIGMLLKISFIAAFSNRVLDRKDIKFDDYVDRVLSFLGVVTEGNKRHATERLRLIMLGLKNWVDNHKQKINELCSLSLPKSPVQAFERPTPPPVPTQQAYPTSHLMPPRSGVDVGVPFVGYTDAGRGEVGDGEMEGGDPMFWENFPLTEFLQLDGVPDLHTPWSC</sequence>
<keyword evidence="2" id="KW-0805">Transcription regulation</keyword>
<evidence type="ECO:0000256" key="5">
    <source>
        <dbReference type="ARBA" id="ARBA00023242"/>
    </source>
</evidence>
<dbReference type="Pfam" id="PF00172">
    <property type="entry name" value="Zn_clus"/>
    <property type="match status" value="1"/>
</dbReference>
<dbReference type="PROSITE" id="PS00463">
    <property type="entry name" value="ZN2_CY6_FUNGAL_1"/>
    <property type="match status" value="1"/>
</dbReference>
<dbReference type="PANTHER" id="PTHR31845:SF39">
    <property type="entry name" value="TRANSCRIPTION FACTOR PBCR-RELATED"/>
    <property type="match status" value="1"/>
</dbReference>
<dbReference type="InterPro" id="IPR001138">
    <property type="entry name" value="Zn2Cys6_DnaBD"/>
</dbReference>
<evidence type="ECO:0000256" key="4">
    <source>
        <dbReference type="ARBA" id="ARBA00023163"/>
    </source>
</evidence>
<evidence type="ECO:0000313" key="8">
    <source>
        <dbReference type="EMBL" id="KAL0632892.1"/>
    </source>
</evidence>
<gene>
    <name evidence="8" type="ORF">Q9L58_008208</name>
</gene>
<accession>A0ABR3GB21</accession>
<dbReference type="EMBL" id="JBBBZM010000145">
    <property type="protein sequence ID" value="KAL0632892.1"/>
    <property type="molecule type" value="Genomic_DNA"/>
</dbReference>
<dbReference type="CDD" id="cd00067">
    <property type="entry name" value="GAL4"/>
    <property type="match status" value="1"/>
</dbReference>
<feature type="region of interest" description="Disordered" evidence="6">
    <location>
        <begin position="553"/>
        <end position="575"/>
    </location>
</feature>
<feature type="compositionally biased region" description="Basic and acidic residues" evidence="6">
    <location>
        <begin position="110"/>
        <end position="137"/>
    </location>
</feature>
<dbReference type="Gene3D" id="4.10.240.10">
    <property type="entry name" value="Zn(2)-C6 fungal-type DNA-binding domain"/>
    <property type="match status" value="1"/>
</dbReference>
<dbReference type="InterPro" id="IPR051089">
    <property type="entry name" value="prtT"/>
</dbReference>
<evidence type="ECO:0000256" key="3">
    <source>
        <dbReference type="ARBA" id="ARBA00023125"/>
    </source>
</evidence>
<feature type="region of interest" description="Disordered" evidence="6">
    <location>
        <begin position="1"/>
        <end position="39"/>
    </location>
</feature>
<evidence type="ECO:0000259" key="7">
    <source>
        <dbReference type="PROSITE" id="PS50048"/>
    </source>
</evidence>
<protein>
    <recommendedName>
        <fullName evidence="7">Zn(2)-C6 fungal-type domain-containing protein</fullName>
    </recommendedName>
</protein>
<keyword evidence="3" id="KW-0238">DNA-binding</keyword>
<dbReference type="InterPro" id="IPR036864">
    <property type="entry name" value="Zn2-C6_fun-type_DNA-bd_sf"/>
</dbReference>
<reference evidence="8 9" key="1">
    <citation type="submission" date="2024-02" db="EMBL/GenBank/DDBJ databases">
        <title>Discinaceae phylogenomics.</title>
        <authorList>
            <person name="Dirks A.C."/>
            <person name="James T.Y."/>
        </authorList>
    </citation>
    <scope>NUCLEOTIDE SEQUENCE [LARGE SCALE GENOMIC DNA]</scope>
    <source>
        <strain evidence="8 9">ACD0624</strain>
    </source>
</reference>
<keyword evidence="9" id="KW-1185">Reference proteome</keyword>
<name>A0ABR3GB21_9PEZI</name>
<keyword evidence="4" id="KW-0804">Transcription</keyword>
<feature type="compositionally biased region" description="Low complexity" evidence="6">
    <location>
        <begin position="10"/>
        <end position="26"/>
    </location>
</feature>
<comment type="subcellular location">
    <subcellularLocation>
        <location evidence="1">Nucleus</location>
    </subcellularLocation>
</comment>
<evidence type="ECO:0000256" key="6">
    <source>
        <dbReference type="SAM" id="MobiDB-lite"/>
    </source>
</evidence>
<dbReference type="SMART" id="SM00066">
    <property type="entry name" value="GAL4"/>
    <property type="match status" value="1"/>
</dbReference>
<organism evidence="8 9">
    <name type="scientific">Discina gigas</name>
    <dbReference type="NCBI Taxonomy" id="1032678"/>
    <lineage>
        <taxon>Eukaryota</taxon>
        <taxon>Fungi</taxon>
        <taxon>Dikarya</taxon>
        <taxon>Ascomycota</taxon>
        <taxon>Pezizomycotina</taxon>
        <taxon>Pezizomycetes</taxon>
        <taxon>Pezizales</taxon>
        <taxon>Discinaceae</taxon>
        <taxon>Discina</taxon>
    </lineage>
</organism>
<dbReference type="PROSITE" id="PS50048">
    <property type="entry name" value="ZN2_CY6_FUNGAL_2"/>
    <property type="match status" value="1"/>
</dbReference>
<dbReference type="PANTHER" id="PTHR31845">
    <property type="entry name" value="FINGER DOMAIN PROTEIN, PUTATIVE-RELATED"/>
    <property type="match status" value="1"/>
</dbReference>
<feature type="domain" description="Zn(2)-C6 fungal-type" evidence="7">
    <location>
        <begin position="47"/>
        <end position="81"/>
    </location>
</feature>
<evidence type="ECO:0000256" key="1">
    <source>
        <dbReference type="ARBA" id="ARBA00004123"/>
    </source>
</evidence>
<dbReference type="Proteomes" id="UP001447188">
    <property type="component" value="Unassembled WGS sequence"/>
</dbReference>
<comment type="caution">
    <text evidence="8">The sequence shown here is derived from an EMBL/GenBank/DDBJ whole genome shotgun (WGS) entry which is preliminary data.</text>
</comment>
<dbReference type="SUPFAM" id="SSF57701">
    <property type="entry name" value="Zn2/Cys6 DNA-binding domain"/>
    <property type="match status" value="1"/>
</dbReference>